<comment type="similarity">
    <text evidence="1">Belongs to the DnaB/DnaD family.</text>
</comment>
<dbReference type="OrthoDB" id="9770238at2"/>
<evidence type="ECO:0000259" key="3">
    <source>
        <dbReference type="Pfam" id="PF07261"/>
    </source>
</evidence>
<feature type="compositionally biased region" description="Basic and acidic residues" evidence="2">
    <location>
        <begin position="217"/>
        <end position="227"/>
    </location>
</feature>
<dbReference type="EMBL" id="VLKZ01000002">
    <property type="protein sequence ID" value="TWI58907.1"/>
    <property type="molecule type" value="Genomic_DNA"/>
</dbReference>
<gene>
    <name evidence="5" type="ORF">IQ10_00615</name>
</gene>
<dbReference type="InterPro" id="IPR036388">
    <property type="entry name" value="WH-like_DNA-bd_sf"/>
</dbReference>
<dbReference type="Gene3D" id="1.10.10.630">
    <property type="entry name" value="DnaD domain-like"/>
    <property type="match status" value="1"/>
</dbReference>
<dbReference type="Proteomes" id="UP000315711">
    <property type="component" value="Unassembled WGS sequence"/>
</dbReference>
<dbReference type="PANTHER" id="PTHR37293">
    <property type="entry name" value="PHAGE REPLICATION PROTEIN-RELATED"/>
    <property type="match status" value="1"/>
</dbReference>
<sequence length="237" mass="28104">MEQEQKLLLQWTTQRQLSIPTILLKHYKEIGLKEDELVALLHVQSFIEQGNGFPTPELLSERMTHTHSDCADMFGRLVRNRFLSLEKKWDEQGILYEYLTLEPLWLKLIQLLKGEEVQAKEQEKHVQEGQLFKRFEEEFARPLSPIEAETLSMWLDQDHHSPALIMAALREAVVSAKLNFRYIDRILFEWKRNGVKSLDQAKAHGEKFRKYNQPQKVEQKQRARRESYPGFSWLEQS</sequence>
<dbReference type="InterPro" id="IPR034829">
    <property type="entry name" value="DnaD-like_sf"/>
</dbReference>
<dbReference type="InterPro" id="IPR053843">
    <property type="entry name" value="DnaD_N"/>
</dbReference>
<dbReference type="SUPFAM" id="SSF158499">
    <property type="entry name" value="DnaD domain-like"/>
    <property type="match status" value="1"/>
</dbReference>
<evidence type="ECO:0000256" key="1">
    <source>
        <dbReference type="ARBA" id="ARBA00093462"/>
    </source>
</evidence>
<dbReference type="Gene3D" id="1.10.10.10">
    <property type="entry name" value="Winged helix-like DNA-binding domain superfamily/Winged helix DNA-binding domain"/>
    <property type="match status" value="1"/>
</dbReference>
<evidence type="ECO:0000313" key="5">
    <source>
        <dbReference type="EMBL" id="TWI58907.1"/>
    </source>
</evidence>
<dbReference type="NCBIfam" id="TIGR01446">
    <property type="entry name" value="DnaD_dom"/>
    <property type="match status" value="1"/>
</dbReference>
<dbReference type="Pfam" id="PF21984">
    <property type="entry name" value="DnaD_N"/>
    <property type="match status" value="1"/>
</dbReference>
<evidence type="ECO:0000313" key="6">
    <source>
        <dbReference type="Proteomes" id="UP000315711"/>
    </source>
</evidence>
<feature type="domain" description="DnaB/C C-terminal" evidence="3">
    <location>
        <begin position="132"/>
        <end position="204"/>
    </location>
</feature>
<dbReference type="Pfam" id="PF07261">
    <property type="entry name" value="DnaB_2"/>
    <property type="match status" value="1"/>
</dbReference>
<feature type="region of interest" description="Disordered" evidence="2">
    <location>
        <begin position="207"/>
        <end position="237"/>
    </location>
</feature>
<accession>A0A562QQB8</accession>
<organism evidence="5 6">
    <name type="scientific">Halalkalibacter nanhaiisediminis</name>
    <dbReference type="NCBI Taxonomy" id="688079"/>
    <lineage>
        <taxon>Bacteria</taxon>
        <taxon>Bacillati</taxon>
        <taxon>Bacillota</taxon>
        <taxon>Bacilli</taxon>
        <taxon>Bacillales</taxon>
        <taxon>Bacillaceae</taxon>
        <taxon>Halalkalibacter</taxon>
    </lineage>
</organism>
<dbReference type="InterPro" id="IPR006343">
    <property type="entry name" value="DnaB/C_C"/>
</dbReference>
<proteinExistence type="inferred from homology"/>
<dbReference type="AlphaFoldDB" id="A0A562QQB8"/>
<comment type="caution">
    <text evidence="5">The sequence shown here is derived from an EMBL/GenBank/DDBJ whole genome shotgun (WGS) entry which is preliminary data.</text>
</comment>
<evidence type="ECO:0000256" key="2">
    <source>
        <dbReference type="SAM" id="MobiDB-lite"/>
    </source>
</evidence>
<dbReference type="RefSeq" id="WP_144449011.1">
    <property type="nucleotide sequence ID" value="NZ_VLKZ01000002.1"/>
</dbReference>
<dbReference type="PANTHER" id="PTHR37293:SF6">
    <property type="entry name" value="DNA REPLICATION PROTEIN DNAD"/>
    <property type="match status" value="1"/>
</dbReference>
<protein>
    <submittedName>
        <fullName evidence="5">DNA replication protein DnaD</fullName>
    </submittedName>
</protein>
<feature type="domain" description="DnaD N-terminal" evidence="4">
    <location>
        <begin position="19"/>
        <end position="117"/>
    </location>
</feature>
<evidence type="ECO:0000259" key="4">
    <source>
        <dbReference type="Pfam" id="PF21984"/>
    </source>
</evidence>
<keyword evidence="6" id="KW-1185">Reference proteome</keyword>
<name>A0A562QQB8_9BACI</name>
<reference evidence="5 6" key="1">
    <citation type="journal article" date="2015" name="Stand. Genomic Sci.">
        <title>Genomic Encyclopedia of Bacterial and Archaeal Type Strains, Phase III: the genomes of soil and plant-associated and newly described type strains.</title>
        <authorList>
            <person name="Whitman W.B."/>
            <person name="Woyke T."/>
            <person name="Klenk H.P."/>
            <person name="Zhou Y."/>
            <person name="Lilburn T.G."/>
            <person name="Beck B.J."/>
            <person name="De Vos P."/>
            <person name="Vandamme P."/>
            <person name="Eisen J.A."/>
            <person name="Garrity G."/>
            <person name="Hugenholtz P."/>
            <person name="Kyrpides N.C."/>
        </authorList>
    </citation>
    <scope>NUCLEOTIDE SEQUENCE [LARGE SCALE GENOMIC DNA]</scope>
    <source>
        <strain evidence="5 6">CGMCC 1.10116</strain>
    </source>
</reference>
<dbReference type="InterPro" id="IPR053162">
    <property type="entry name" value="DnaD"/>
</dbReference>